<dbReference type="EMBL" id="CP019893">
    <property type="protein sequence ID" value="ARS90476.1"/>
    <property type="molecule type" value="Genomic_DNA"/>
</dbReference>
<evidence type="ECO:0000313" key="2">
    <source>
        <dbReference type="Proteomes" id="UP000250088"/>
    </source>
</evidence>
<organism evidence="1 2">
    <name type="scientific">Natrarchaeobaculum aegyptiacum</name>
    <dbReference type="NCBI Taxonomy" id="745377"/>
    <lineage>
        <taxon>Archaea</taxon>
        <taxon>Methanobacteriati</taxon>
        <taxon>Methanobacteriota</taxon>
        <taxon>Stenosarchaea group</taxon>
        <taxon>Halobacteria</taxon>
        <taxon>Halobacteriales</taxon>
        <taxon>Natrialbaceae</taxon>
        <taxon>Natrarchaeobaculum</taxon>
    </lineage>
</organism>
<keyword evidence="2" id="KW-1185">Reference proteome</keyword>
<dbReference type="Pfam" id="PF19100">
    <property type="entry name" value="DUF5787"/>
    <property type="match status" value="1"/>
</dbReference>
<sequence length="364" mass="41775">MGESFPLSVLVALVTVEAGEFGFELRTCRWAEREWPPHEPLARATTVLVARQLGTRRRRWDTIVLECDREALRQRANFGPERLDSDLLHVVRNAPAEWEYYRDALPHPGYPWRYVREAIHRAADRDVLETRKRSNRIEIRRKWAYPDWLERLIAIENKPDLDASAARALGTQLEYDVAMALADEVWVATRETGERVEPVLLEDLPIQAGVLALDPDALEASVEWYPRSLAVDDPGTRILERPGRSTDGRNASAARFEYVDPDEKAATRLEIAERAYERGWRSFVETMRPDCRHFELRARDGLQALPHCGANGTCQTASACSGSCPDFEPEPPIWRTHDWPIEGGPGKRLKRVLEERRERRRPGL</sequence>
<dbReference type="KEGG" id="naj:B1756_12550"/>
<protein>
    <submittedName>
        <fullName evidence="1">Uncharacterized protein</fullName>
    </submittedName>
</protein>
<reference evidence="2" key="1">
    <citation type="submission" date="2017-02" db="EMBL/GenBank/DDBJ databases">
        <title>Natronthermophilus aegyptiacus gen. nov.,sp. nov., an aerobic, extremely halophilic alkalithermophilic archaeon isolated from the athalassohaline Wadi An Natrun, Egypt.</title>
        <authorList>
            <person name="Zhao B."/>
        </authorList>
    </citation>
    <scope>NUCLEOTIDE SEQUENCE [LARGE SCALE GENOMIC DNA]</scope>
    <source>
        <strain evidence="2">JW/NM-HA 15</strain>
    </source>
</reference>
<proteinExistence type="predicted"/>
<name>A0A2Z2HTC3_9EURY</name>
<dbReference type="InterPro" id="IPR043901">
    <property type="entry name" value="DUF5787"/>
</dbReference>
<dbReference type="Proteomes" id="UP000250088">
    <property type="component" value="Chromosome"/>
</dbReference>
<evidence type="ECO:0000313" key="1">
    <source>
        <dbReference type="EMBL" id="ARS90476.1"/>
    </source>
</evidence>
<accession>A0A2Z2HTC3</accession>
<dbReference type="OrthoDB" id="166534at2157"/>
<dbReference type="AlphaFoldDB" id="A0A2Z2HTC3"/>
<gene>
    <name evidence="1" type="ORF">B1756_12550</name>
</gene>